<evidence type="ECO:0000313" key="4">
    <source>
        <dbReference type="Proteomes" id="UP000494165"/>
    </source>
</evidence>
<keyword evidence="2" id="KW-0732">Signal</keyword>
<sequence>MQAFRSAMRFSVLAVVLVLALAENDESEAAPVDKPAPPQPASLSDQTLENALKDSRYMKRQIKCVLGEVPCDPVGRKLKALAPLVIKNICFQCTPVEKRQIQKVVSHIQRNHPAEWSKIVRQFGST</sequence>
<gene>
    <name evidence="3" type="ORF">CLODIP_2_CD05139</name>
</gene>
<dbReference type="PANTHER" id="PTHR11257">
    <property type="entry name" value="CHEMOSENSORY PROTEIN-RELATED"/>
    <property type="match status" value="1"/>
</dbReference>
<evidence type="ECO:0008006" key="5">
    <source>
        <dbReference type="Google" id="ProtNLM"/>
    </source>
</evidence>
<feature type="chain" id="PRO_5035732204" description="Chemosensory protein 5" evidence="2">
    <location>
        <begin position="23"/>
        <end position="126"/>
    </location>
</feature>
<comment type="caution">
    <text evidence="3">The sequence shown here is derived from an EMBL/GenBank/DDBJ whole genome shotgun (WGS) entry which is preliminary data.</text>
</comment>
<organism evidence="3 4">
    <name type="scientific">Cloeon dipterum</name>
    <dbReference type="NCBI Taxonomy" id="197152"/>
    <lineage>
        <taxon>Eukaryota</taxon>
        <taxon>Metazoa</taxon>
        <taxon>Ecdysozoa</taxon>
        <taxon>Arthropoda</taxon>
        <taxon>Hexapoda</taxon>
        <taxon>Insecta</taxon>
        <taxon>Pterygota</taxon>
        <taxon>Palaeoptera</taxon>
        <taxon>Ephemeroptera</taxon>
        <taxon>Pisciforma</taxon>
        <taxon>Baetidae</taxon>
        <taxon>Cloeon</taxon>
    </lineage>
</organism>
<evidence type="ECO:0000256" key="2">
    <source>
        <dbReference type="SAM" id="SignalP"/>
    </source>
</evidence>
<dbReference type="Pfam" id="PF03392">
    <property type="entry name" value="OS-D"/>
    <property type="match status" value="1"/>
</dbReference>
<dbReference type="EMBL" id="CADEPI010000001">
    <property type="protein sequence ID" value="CAB3359032.1"/>
    <property type="molecule type" value="Genomic_DNA"/>
</dbReference>
<dbReference type="OrthoDB" id="6355718at2759"/>
<keyword evidence="4" id="KW-1185">Reference proteome</keyword>
<dbReference type="PANTHER" id="PTHR11257:SF11">
    <property type="entry name" value="CHEMOSENSORY PROTEIN 17"/>
    <property type="match status" value="1"/>
</dbReference>
<feature type="signal peptide" evidence="2">
    <location>
        <begin position="1"/>
        <end position="22"/>
    </location>
</feature>
<dbReference type="InterPro" id="IPR036682">
    <property type="entry name" value="OS_D_A10/PebIII_sf"/>
</dbReference>
<evidence type="ECO:0000313" key="3">
    <source>
        <dbReference type="EMBL" id="CAB3359032.1"/>
    </source>
</evidence>
<feature type="region of interest" description="Disordered" evidence="1">
    <location>
        <begin position="26"/>
        <end position="45"/>
    </location>
</feature>
<dbReference type="AlphaFoldDB" id="A0A8S1BT58"/>
<dbReference type="InterPro" id="IPR005055">
    <property type="entry name" value="A10/PebIII"/>
</dbReference>
<evidence type="ECO:0000256" key="1">
    <source>
        <dbReference type="SAM" id="MobiDB-lite"/>
    </source>
</evidence>
<name>A0A8S1BT58_9INSE</name>
<accession>A0A8S1BT58</accession>
<reference evidence="3 4" key="1">
    <citation type="submission" date="2020-04" db="EMBL/GenBank/DDBJ databases">
        <authorList>
            <person name="Alioto T."/>
            <person name="Alioto T."/>
            <person name="Gomez Garrido J."/>
        </authorList>
    </citation>
    <scope>NUCLEOTIDE SEQUENCE [LARGE SCALE GENOMIC DNA]</scope>
</reference>
<proteinExistence type="predicted"/>
<dbReference type="Gene3D" id="1.10.2080.10">
    <property type="entry name" value="Insect odorant-binding protein A10/Ejaculatory bulb-specific protein 3"/>
    <property type="match status" value="1"/>
</dbReference>
<protein>
    <recommendedName>
        <fullName evidence="5">Chemosensory protein 5</fullName>
    </recommendedName>
</protein>
<dbReference type="SUPFAM" id="SSF100910">
    <property type="entry name" value="Chemosensory protein Csp2"/>
    <property type="match status" value="1"/>
</dbReference>
<dbReference type="Proteomes" id="UP000494165">
    <property type="component" value="Unassembled WGS sequence"/>
</dbReference>